<evidence type="ECO:0000313" key="1">
    <source>
        <dbReference type="EMBL" id="KAH6922530.1"/>
    </source>
</evidence>
<accession>A0ACB7RJK9</accession>
<dbReference type="Proteomes" id="UP000821845">
    <property type="component" value="Chromosome 9"/>
</dbReference>
<protein>
    <submittedName>
        <fullName evidence="1">Uncharacterized protein</fullName>
    </submittedName>
</protein>
<gene>
    <name evidence="1" type="ORF">HPB50_015272</name>
</gene>
<proteinExistence type="predicted"/>
<keyword evidence="2" id="KW-1185">Reference proteome</keyword>
<sequence length="662" mass="71927">MAGVLKKTTGLTGLAVSKNPHHELNVLYNKILRALEKLPQSAAYRRYTEQIVNERLSLVHSEKDIAQLEKRIGAGQIEQVIKQAEGELVLARRMLNWKPWEPLITKPPANQWSWPPNRRRRRRSGRRPRVGPPSSSTTTAAPTGQYPATNPFSSSSAAAAKISFSSFKQGFTSTTNYLRRRFSSGDLSGELDDQPGAAGDVPAAAGAPPVAASGNAGSAQPGDTDLSLNLRPSSATSAPSSPARSGVSSLLSRGASLTGRVVGGGGSGGSTVVGKERQLTLLVVDDAHTDWSKHFRGRKVHGEWDVRVEQAEFKDLSIWASSEAGATVSMAAMRQGTKVVRSFRPDMVLVRQHVRDGSRDDRPFLLGLRLGGVPAVNSLHSLYNFQDKPWVFAQLQSAQRRLGREQFPLMEQSFFPNHADMLAASKFPCVVKVGHAHGGLGKVRVQSQQELQDVAGLVALAGGYCVVEPFVEAKCDLHIQKIGSAYKCFVRKSISGHWKANVGSAMLEQVPLADRHRVWVDTVSELFGGLDICAVEAIQAKDGREFITEANDSAMQLLGESQEEDRRFIADLVLQRMQQYCRPPQQMGAAPVAPPAAPAAAGVPPAQKGIAMGANEIRGYRREPRAPNTRPRRESQTSEKGEDPDDTMRNLRKTFAGVFGDM</sequence>
<comment type="caution">
    <text evidence="1">The sequence shown here is derived from an EMBL/GenBank/DDBJ whole genome shotgun (WGS) entry which is preliminary data.</text>
</comment>
<reference evidence="1" key="1">
    <citation type="submission" date="2020-05" db="EMBL/GenBank/DDBJ databases">
        <title>Large-scale comparative analyses of tick genomes elucidate their genetic diversity and vector capacities.</title>
        <authorList>
            <person name="Jia N."/>
            <person name="Wang J."/>
            <person name="Shi W."/>
            <person name="Du L."/>
            <person name="Sun Y."/>
            <person name="Zhan W."/>
            <person name="Jiang J."/>
            <person name="Wang Q."/>
            <person name="Zhang B."/>
            <person name="Ji P."/>
            <person name="Sakyi L.B."/>
            <person name="Cui X."/>
            <person name="Yuan T."/>
            <person name="Jiang B."/>
            <person name="Yang W."/>
            <person name="Lam T.T.-Y."/>
            <person name="Chang Q."/>
            <person name="Ding S."/>
            <person name="Wang X."/>
            <person name="Zhu J."/>
            <person name="Ruan X."/>
            <person name="Zhao L."/>
            <person name="Wei J."/>
            <person name="Que T."/>
            <person name="Du C."/>
            <person name="Cheng J."/>
            <person name="Dai P."/>
            <person name="Han X."/>
            <person name="Huang E."/>
            <person name="Gao Y."/>
            <person name="Liu J."/>
            <person name="Shao H."/>
            <person name="Ye R."/>
            <person name="Li L."/>
            <person name="Wei W."/>
            <person name="Wang X."/>
            <person name="Wang C."/>
            <person name="Yang T."/>
            <person name="Huo Q."/>
            <person name="Li W."/>
            <person name="Guo W."/>
            <person name="Chen H."/>
            <person name="Zhou L."/>
            <person name="Ni X."/>
            <person name="Tian J."/>
            <person name="Zhou Y."/>
            <person name="Sheng Y."/>
            <person name="Liu T."/>
            <person name="Pan Y."/>
            <person name="Xia L."/>
            <person name="Li J."/>
            <person name="Zhao F."/>
            <person name="Cao W."/>
        </authorList>
    </citation>
    <scope>NUCLEOTIDE SEQUENCE</scope>
    <source>
        <strain evidence="1">Hyas-2018</strain>
    </source>
</reference>
<evidence type="ECO:0000313" key="2">
    <source>
        <dbReference type="Proteomes" id="UP000821845"/>
    </source>
</evidence>
<dbReference type="EMBL" id="CM023489">
    <property type="protein sequence ID" value="KAH6922530.1"/>
    <property type="molecule type" value="Genomic_DNA"/>
</dbReference>
<name>A0ACB7RJK9_HYAAI</name>
<organism evidence="1 2">
    <name type="scientific">Hyalomma asiaticum</name>
    <name type="common">Tick</name>
    <dbReference type="NCBI Taxonomy" id="266040"/>
    <lineage>
        <taxon>Eukaryota</taxon>
        <taxon>Metazoa</taxon>
        <taxon>Ecdysozoa</taxon>
        <taxon>Arthropoda</taxon>
        <taxon>Chelicerata</taxon>
        <taxon>Arachnida</taxon>
        <taxon>Acari</taxon>
        <taxon>Parasitiformes</taxon>
        <taxon>Ixodida</taxon>
        <taxon>Ixodoidea</taxon>
        <taxon>Ixodidae</taxon>
        <taxon>Hyalomminae</taxon>
        <taxon>Hyalomma</taxon>
    </lineage>
</organism>